<name>A0ABQ7IEM3_9HELO</name>
<dbReference type="InterPro" id="IPR002575">
    <property type="entry name" value="Aminoglycoside_PTrfase"/>
</dbReference>
<organism evidence="2 3">
    <name type="scientific">Botrytis deweyae</name>
    <dbReference type="NCBI Taxonomy" id="2478750"/>
    <lineage>
        <taxon>Eukaryota</taxon>
        <taxon>Fungi</taxon>
        <taxon>Dikarya</taxon>
        <taxon>Ascomycota</taxon>
        <taxon>Pezizomycotina</taxon>
        <taxon>Leotiomycetes</taxon>
        <taxon>Helotiales</taxon>
        <taxon>Sclerotiniaceae</taxon>
        <taxon>Botrytis</taxon>
    </lineage>
</organism>
<dbReference type="PANTHER" id="PTHR21310">
    <property type="entry name" value="AMINOGLYCOSIDE PHOSPHOTRANSFERASE-RELATED-RELATED"/>
    <property type="match status" value="1"/>
</dbReference>
<evidence type="ECO:0000259" key="1">
    <source>
        <dbReference type="Pfam" id="PF01636"/>
    </source>
</evidence>
<feature type="domain" description="Aminoglycoside phosphotransferase" evidence="1">
    <location>
        <begin position="316"/>
        <end position="508"/>
    </location>
</feature>
<proteinExistence type="predicted"/>
<dbReference type="CDD" id="cd05120">
    <property type="entry name" value="APH_ChoK_like"/>
    <property type="match status" value="1"/>
</dbReference>
<dbReference type="Gene3D" id="3.90.1200.10">
    <property type="match status" value="1"/>
</dbReference>
<gene>
    <name evidence="2" type="ORF">EAE98_008673</name>
</gene>
<dbReference type="InterPro" id="IPR011009">
    <property type="entry name" value="Kinase-like_dom_sf"/>
</dbReference>
<dbReference type="Proteomes" id="UP000783213">
    <property type="component" value="Unassembled WGS sequence"/>
</dbReference>
<dbReference type="InterPro" id="IPR051678">
    <property type="entry name" value="AGP_Transferase"/>
</dbReference>
<comment type="caution">
    <text evidence="2">The sequence shown here is derived from an EMBL/GenBank/DDBJ whole genome shotgun (WGS) entry which is preliminary data.</text>
</comment>
<dbReference type="GeneID" id="62235446"/>
<accession>A0ABQ7IEM3</accession>
<dbReference type="SUPFAM" id="SSF56112">
    <property type="entry name" value="Protein kinase-like (PK-like)"/>
    <property type="match status" value="1"/>
</dbReference>
<keyword evidence="3" id="KW-1185">Reference proteome</keyword>
<dbReference type="Pfam" id="PF01636">
    <property type="entry name" value="APH"/>
    <property type="match status" value="1"/>
</dbReference>
<evidence type="ECO:0000313" key="3">
    <source>
        <dbReference type="Proteomes" id="UP000783213"/>
    </source>
</evidence>
<dbReference type="RefSeq" id="XP_038807377.1">
    <property type="nucleotide sequence ID" value="XM_038956296.1"/>
</dbReference>
<dbReference type="EMBL" id="RCSX01000023">
    <property type="protein sequence ID" value="KAF7921247.1"/>
    <property type="molecule type" value="Genomic_DNA"/>
</dbReference>
<reference evidence="2 3" key="1">
    <citation type="journal article" date="2020" name="Genome Biol. Evol.">
        <title>Comparative genomics of Sclerotiniaceae.</title>
        <authorList>
            <person name="Valero Jimenez C.A."/>
            <person name="Steentjes M."/>
            <person name="Scholten O.E."/>
            <person name="Van Kan J.A.L."/>
        </authorList>
    </citation>
    <scope>NUCLEOTIDE SEQUENCE [LARGE SCALE GENOMIC DNA]</scope>
    <source>
        <strain evidence="2 3">B1</strain>
    </source>
</reference>
<protein>
    <recommendedName>
        <fullName evidence="1">Aminoglycoside phosphotransferase domain-containing protein</fullName>
    </recommendedName>
</protein>
<dbReference type="PANTHER" id="PTHR21310:SF58">
    <property type="entry name" value="AMINOGLYCOSIDE PHOSPHOTRANSFERASE DOMAIN-CONTAINING PROTEIN"/>
    <property type="match status" value="1"/>
</dbReference>
<sequence>MESDKTRALRIVRDAELVHPALPIVEAFLNDAVDGNRAARYLLETYADDENDVDFSRFLRDWKDLVELFYAEHPHSQQLSWILRKKIVRRDQCRCCVTGVRCRFWGRWNVFPIIPSTAFSIQEQRLYDMLGAFTTSSHQALLKDKTLESQTRNHWTLSKDAAIAFSRGMIRLEKLKETKYNIIFSDIGKAPAIQTPSRLFNWQCDLHDHSNSGIDSPHPELLEIHSRFSRALNWTDVARKIDSRSCIRRSRNKANNSFKQFITNALLQIWSKFPESIRFSTYKVLKSAGLYLYGDNFGIGVQRLPFGMYLKYGPEVYADRHAAEFNALKVVRSQTSIPVPIPIDFLASPTESLLVTSRVEGESAGLAIDECSDEEMHQMSQDLRFYVAELHTIEQSKDSKYAITNTSGGPCLDYRIDSEVVGPFHNEKEFSESLQLGILPGLMHRTDHKIHFTHSDLNMRNILVKDGKISGIVDWENAGWYPEYWEYTKCHFGCRLDKRWLKMIDATFEHRYQEELEIERQYWNYHTGW</sequence>
<evidence type="ECO:0000313" key="2">
    <source>
        <dbReference type="EMBL" id="KAF7921247.1"/>
    </source>
</evidence>